<evidence type="ECO:0000256" key="1">
    <source>
        <dbReference type="ARBA" id="ARBA00022490"/>
    </source>
</evidence>
<dbReference type="GO" id="GO:0005737">
    <property type="term" value="C:cytoplasm"/>
    <property type="evidence" value="ECO:0007669"/>
    <property type="project" value="UniProtKB-SubCell"/>
</dbReference>
<dbReference type="PANTHER" id="PTHR13847:SF283">
    <property type="entry name" value="TRNA 5-METHYLAMINOMETHYL-2-THIOURIDINE BIOSYNTHESIS BIFUNCTIONAL PROTEIN MNMC"/>
    <property type="match status" value="1"/>
</dbReference>
<dbReference type="InterPro" id="IPR017610">
    <property type="entry name" value="tRNA_S-uridine_synth_MnmC_C"/>
</dbReference>
<evidence type="ECO:0000313" key="14">
    <source>
        <dbReference type="EMBL" id="ASD27420.1"/>
    </source>
</evidence>
<sequence>MTAAPPSDDASPQLLWADDGSPRSGRFGDVYFSKDDGLAETRAVFLQGCGLPEAWSGRSAFTVGELGFGTGLNIVALLDLWRRTRADGARLKVFSIEGFPLTRDEAARALAAWPELAETAAGVLDAWPAGTPGFHRLDLPQWATTIDLAVGDARWALDQWSGPADAWFLDGFSPALNPRMWSPEILALVAARSSPGARLATFTVAGAVRRGLAEHGFTVEKKPGHGRKRERLEARMAGEAPTERPRHVAVIGAGIAGAAVARALIAEGARVTVVEAERAGAGASGFPASLVTPRLDAGDAFIAGFHAQALERAGNLYRALPGAVVAEGVLQLEQAPRDAARFDKIAAQPLWPAGAIQRLHPAACAERLGEPTTRGGLMMGQALAARSSAILEPWLAGAEQAAGHVAVLEATTDGWRVKGEDGAVLVEADAVVLAAGWGSARLMPDLPLSPVAGQADWIEGTPPPLPVAWGGYAAPTGDGMLYGATHDRGVMTPEASDAASARNQATLAAALPALAEVVDQTPAEARGRRVAVRATTPDRLPLCGAWGETGLYVLTGLGSRGFCVAPLLGEHLAALIMGRPSPLPVEAIRRLNPRRHQPQPTAPSDVDRKSLSSGAI</sequence>
<dbReference type="InterPro" id="IPR029063">
    <property type="entry name" value="SAM-dependent_MTases_sf"/>
</dbReference>
<dbReference type="SUPFAM" id="SSF51905">
    <property type="entry name" value="FAD/NAD(P)-binding domain"/>
    <property type="match status" value="1"/>
</dbReference>
<feature type="region of interest" description="FAD-dependent cmnm(5)s(2)U34 oxidoreductase" evidence="10">
    <location>
        <begin position="251"/>
        <end position="616"/>
    </location>
</feature>
<feature type="domain" description="FAD dependent oxidoreductase" evidence="12">
    <location>
        <begin position="247"/>
        <end position="575"/>
    </location>
</feature>
<dbReference type="Gene3D" id="3.50.50.60">
    <property type="entry name" value="FAD/NAD(P)-binding domain"/>
    <property type="match status" value="1"/>
</dbReference>
<evidence type="ECO:0000256" key="5">
    <source>
        <dbReference type="ARBA" id="ARBA00022691"/>
    </source>
</evidence>
<accession>A0A1Z3LYZ0</accession>
<evidence type="ECO:0000256" key="2">
    <source>
        <dbReference type="ARBA" id="ARBA00022603"/>
    </source>
</evidence>
<protein>
    <recommendedName>
        <fullName evidence="10">tRNA 5-methylaminomethyl-2-thiouridine biosynthesis bifunctional protein MnmC</fullName>
        <shortName evidence="10">tRNA mnm(5)s(2)U biosynthesis bifunctional protein</shortName>
    </recommendedName>
    <domain>
        <recommendedName>
            <fullName evidence="10">tRNA (mnm(5)s(2)U34)-methyltransferase</fullName>
            <ecNumber evidence="10">2.1.1.61</ecNumber>
        </recommendedName>
    </domain>
    <domain>
        <recommendedName>
            <fullName evidence="10">FAD-dependent cmnm(5)s(2)U34 oxidoreductase</fullName>
            <ecNumber evidence="10">1.5.-.-</ecNumber>
        </recommendedName>
    </domain>
</protein>
<dbReference type="GO" id="GO:0004808">
    <property type="term" value="F:tRNA (5-methylaminomethyl-2-thiouridylate)(34)-methyltransferase activity"/>
    <property type="evidence" value="ECO:0007669"/>
    <property type="project" value="UniProtKB-EC"/>
</dbReference>
<dbReference type="InterPro" id="IPR047785">
    <property type="entry name" value="tRNA_MNMC2"/>
</dbReference>
<evidence type="ECO:0000256" key="11">
    <source>
        <dbReference type="SAM" id="MobiDB-lite"/>
    </source>
</evidence>
<keyword evidence="1 10" id="KW-0963">Cytoplasm</keyword>
<keyword evidence="4 10" id="KW-0808">Transferase</keyword>
<dbReference type="HAMAP" id="MF_01102">
    <property type="entry name" value="MnmC"/>
    <property type="match status" value="1"/>
</dbReference>
<dbReference type="STRING" id="293.GCA_000988015_01698"/>
<dbReference type="InterPro" id="IPR008471">
    <property type="entry name" value="MnmC-like_methylTransf"/>
</dbReference>
<dbReference type="NCBIfam" id="NF033855">
    <property type="entry name" value="tRNA_MNMC2"/>
    <property type="match status" value="1"/>
</dbReference>
<evidence type="ECO:0000256" key="3">
    <source>
        <dbReference type="ARBA" id="ARBA00022630"/>
    </source>
</evidence>
<comment type="similarity">
    <text evidence="10">In the N-terminal section; belongs to the methyltransferase superfamily. tRNA (mnm(5)s(2)U34)-methyltransferase family.</text>
</comment>
<dbReference type="Pfam" id="PF05430">
    <property type="entry name" value="Methyltransf_30"/>
    <property type="match status" value="1"/>
</dbReference>
<keyword evidence="7 10" id="KW-0274">FAD</keyword>
<reference evidence="14 15" key="1">
    <citation type="submission" date="2017-06" db="EMBL/GenBank/DDBJ databases">
        <title>Biodegradation of gentamicin by bacterial consortia AMQD4 in synthetic medium and raw gentamicin sewage.</title>
        <authorList>
            <person name="Chang H."/>
            <person name="Feng Y."/>
            <person name="Li Z."/>
            <person name="Xue J."/>
            <person name="Cheng D."/>
        </authorList>
    </citation>
    <scope>NUCLEOTIDE SEQUENCE [LARGE SCALE GENOMIC DNA]</scope>
    <source>
        <strain evidence="14 15">BZC3</strain>
    </source>
</reference>
<gene>
    <name evidence="10" type="primary">mnmC</name>
    <name evidence="14" type="ORF">CD943_11295</name>
</gene>
<feature type="domain" description="MnmC-like methyltransferase" evidence="13">
    <location>
        <begin position="114"/>
        <end position="236"/>
    </location>
</feature>
<dbReference type="EMBL" id="CP021995">
    <property type="protein sequence ID" value="ASD27420.1"/>
    <property type="molecule type" value="Genomic_DNA"/>
</dbReference>
<dbReference type="GO" id="GO:0032259">
    <property type="term" value="P:methylation"/>
    <property type="evidence" value="ECO:0007669"/>
    <property type="project" value="UniProtKB-KW"/>
</dbReference>
<dbReference type="Proteomes" id="UP000197024">
    <property type="component" value="Chromosome"/>
</dbReference>
<dbReference type="NCBIfam" id="TIGR03197">
    <property type="entry name" value="MnmC_Cterm"/>
    <property type="match status" value="1"/>
</dbReference>
<keyword evidence="3 10" id="KW-0285">Flavoprotein</keyword>
<reference evidence="14 15" key="2">
    <citation type="submission" date="2017-06" db="EMBL/GenBank/DDBJ databases">
        <authorList>
            <person name="Kim H.J."/>
            <person name="Triplett B.A."/>
        </authorList>
    </citation>
    <scope>NUCLEOTIDE SEQUENCE [LARGE SCALE GENOMIC DNA]</scope>
    <source>
        <strain evidence="14 15">BZC3</strain>
    </source>
</reference>
<dbReference type="InterPro" id="IPR006076">
    <property type="entry name" value="FAD-dep_OxRdtase"/>
</dbReference>
<keyword evidence="9 10" id="KW-0511">Multifunctional enzyme</keyword>
<evidence type="ECO:0000256" key="10">
    <source>
        <dbReference type="HAMAP-Rule" id="MF_01102"/>
    </source>
</evidence>
<keyword evidence="6 10" id="KW-0819">tRNA processing</keyword>
<keyword evidence="5 10" id="KW-0949">S-adenosyl-L-methionine</keyword>
<dbReference type="AlphaFoldDB" id="A0A1Z3LYZ0"/>
<organism evidence="14 15">
    <name type="scientific">Brevundimonas diminuta</name>
    <name type="common">Pseudomonas diminuta</name>
    <dbReference type="NCBI Taxonomy" id="293"/>
    <lineage>
        <taxon>Bacteria</taxon>
        <taxon>Pseudomonadati</taxon>
        <taxon>Pseudomonadota</taxon>
        <taxon>Alphaproteobacteria</taxon>
        <taxon>Caulobacterales</taxon>
        <taxon>Caulobacteraceae</taxon>
        <taxon>Brevundimonas</taxon>
    </lineage>
</organism>
<dbReference type="SUPFAM" id="SSF53335">
    <property type="entry name" value="S-adenosyl-L-methionine-dependent methyltransferases"/>
    <property type="match status" value="1"/>
</dbReference>
<evidence type="ECO:0000259" key="13">
    <source>
        <dbReference type="Pfam" id="PF05430"/>
    </source>
</evidence>
<comment type="catalytic activity">
    <reaction evidence="10">
        <text>5-aminomethyl-2-thiouridine(34) in tRNA + S-adenosyl-L-methionine = 5-methylaminomethyl-2-thiouridine(34) in tRNA + S-adenosyl-L-homocysteine + H(+)</text>
        <dbReference type="Rhea" id="RHEA:19569"/>
        <dbReference type="Rhea" id="RHEA-COMP:10195"/>
        <dbReference type="Rhea" id="RHEA-COMP:10197"/>
        <dbReference type="ChEBI" id="CHEBI:15378"/>
        <dbReference type="ChEBI" id="CHEBI:57856"/>
        <dbReference type="ChEBI" id="CHEBI:59789"/>
        <dbReference type="ChEBI" id="CHEBI:74454"/>
        <dbReference type="ChEBI" id="CHEBI:74455"/>
        <dbReference type="EC" id="2.1.1.61"/>
    </reaction>
</comment>
<proteinExistence type="inferred from homology"/>
<comment type="subcellular location">
    <subcellularLocation>
        <location evidence="10">Cytoplasm</location>
    </subcellularLocation>
</comment>
<dbReference type="RefSeq" id="WP_088411083.1">
    <property type="nucleotide sequence ID" value="NZ_CP021995.1"/>
</dbReference>
<evidence type="ECO:0000313" key="15">
    <source>
        <dbReference type="Proteomes" id="UP000197024"/>
    </source>
</evidence>
<feature type="region of interest" description="tRNA (mnm(5)s(2)U34)-methyltransferase" evidence="10">
    <location>
        <begin position="1"/>
        <end position="237"/>
    </location>
</feature>
<dbReference type="Pfam" id="PF01266">
    <property type="entry name" value="DAO"/>
    <property type="match status" value="1"/>
</dbReference>
<keyword evidence="2 10" id="KW-0489">Methyltransferase</keyword>
<dbReference type="Gene3D" id="3.30.9.10">
    <property type="entry name" value="D-Amino Acid Oxidase, subunit A, domain 2"/>
    <property type="match status" value="1"/>
</dbReference>
<dbReference type="Gene3D" id="3.40.50.150">
    <property type="entry name" value="Vaccinia Virus protein VP39"/>
    <property type="match status" value="1"/>
</dbReference>
<dbReference type="GO" id="GO:0050660">
    <property type="term" value="F:flavin adenine dinucleotide binding"/>
    <property type="evidence" value="ECO:0007669"/>
    <property type="project" value="UniProtKB-UniRule"/>
</dbReference>
<dbReference type="GO" id="GO:0016645">
    <property type="term" value="F:oxidoreductase activity, acting on the CH-NH group of donors"/>
    <property type="evidence" value="ECO:0007669"/>
    <property type="project" value="InterPro"/>
</dbReference>
<evidence type="ECO:0000256" key="6">
    <source>
        <dbReference type="ARBA" id="ARBA00022694"/>
    </source>
</evidence>
<comment type="similarity">
    <text evidence="10">In the C-terminal section; belongs to the DAO family.</text>
</comment>
<dbReference type="InterPro" id="IPR036188">
    <property type="entry name" value="FAD/NAD-bd_sf"/>
</dbReference>
<comment type="function">
    <text evidence="10">Catalyzes the last two steps in the biosynthesis of 5-methylaminomethyl-2-thiouridine (mnm(5)s(2)U) at the wobble position (U34) in tRNA. Catalyzes the FAD-dependent demodification of cmnm(5)s(2)U34 to nm(5)s(2)U34, followed by the transfer of a methyl group from S-adenosyl-L-methionine to nm(5)s(2)U34, to form mnm(5)s(2)U34.</text>
</comment>
<evidence type="ECO:0000256" key="8">
    <source>
        <dbReference type="ARBA" id="ARBA00023002"/>
    </source>
</evidence>
<dbReference type="EC" id="2.1.1.61" evidence="10"/>
<name>A0A1Z3LYZ0_BREDI</name>
<feature type="region of interest" description="Disordered" evidence="11">
    <location>
        <begin position="1"/>
        <end position="21"/>
    </location>
</feature>
<evidence type="ECO:0000259" key="12">
    <source>
        <dbReference type="Pfam" id="PF01266"/>
    </source>
</evidence>
<keyword evidence="8 10" id="KW-0560">Oxidoreductase</keyword>
<evidence type="ECO:0000256" key="4">
    <source>
        <dbReference type="ARBA" id="ARBA00022679"/>
    </source>
</evidence>
<evidence type="ECO:0000256" key="7">
    <source>
        <dbReference type="ARBA" id="ARBA00022827"/>
    </source>
</evidence>
<dbReference type="GO" id="GO:0002097">
    <property type="term" value="P:tRNA wobble base modification"/>
    <property type="evidence" value="ECO:0007669"/>
    <property type="project" value="UniProtKB-UniRule"/>
</dbReference>
<dbReference type="InterPro" id="IPR023032">
    <property type="entry name" value="tRNA_MAMT_biosynth_bifunc_MnmC"/>
</dbReference>
<evidence type="ECO:0000256" key="9">
    <source>
        <dbReference type="ARBA" id="ARBA00023268"/>
    </source>
</evidence>
<feature type="region of interest" description="Disordered" evidence="11">
    <location>
        <begin position="592"/>
        <end position="616"/>
    </location>
</feature>
<dbReference type="PANTHER" id="PTHR13847">
    <property type="entry name" value="SARCOSINE DEHYDROGENASE-RELATED"/>
    <property type="match status" value="1"/>
</dbReference>
<dbReference type="EC" id="1.5.-.-" evidence="10"/>
<comment type="cofactor">
    <cofactor evidence="10">
        <name>FAD</name>
        <dbReference type="ChEBI" id="CHEBI:57692"/>
    </cofactor>
</comment>